<dbReference type="Proteomes" id="UP000184052">
    <property type="component" value="Unassembled WGS sequence"/>
</dbReference>
<feature type="transmembrane region" description="Helical" evidence="6">
    <location>
        <begin position="146"/>
        <end position="164"/>
    </location>
</feature>
<protein>
    <submittedName>
        <fullName evidence="7">Nucleoside ABC transporter membrane protein</fullName>
    </submittedName>
</protein>
<evidence type="ECO:0000256" key="2">
    <source>
        <dbReference type="ARBA" id="ARBA00022475"/>
    </source>
</evidence>
<keyword evidence="5 6" id="KW-0472">Membrane</keyword>
<accession>A0A1M6FQ00</accession>
<feature type="transmembrane region" description="Helical" evidence="6">
    <location>
        <begin position="112"/>
        <end position="134"/>
    </location>
</feature>
<gene>
    <name evidence="7" type="ORF">SAMN02745751_01494</name>
</gene>
<organism evidence="7 8">
    <name type="scientific">Dethiosulfatibacter aminovorans DSM 17477</name>
    <dbReference type="NCBI Taxonomy" id="1121476"/>
    <lineage>
        <taxon>Bacteria</taxon>
        <taxon>Bacillati</taxon>
        <taxon>Bacillota</taxon>
        <taxon>Tissierellia</taxon>
        <taxon>Dethiosulfatibacter</taxon>
    </lineage>
</organism>
<dbReference type="GO" id="GO:0022857">
    <property type="term" value="F:transmembrane transporter activity"/>
    <property type="evidence" value="ECO:0007669"/>
    <property type="project" value="InterPro"/>
</dbReference>
<feature type="transmembrane region" description="Helical" evidence="6">
    <location>
        <begin position="20"/>
        <end position="41"/>
    </location>
</feature>
<dbReference type="AlphaFoldDB" id="A0A1M6FQ00"/>
<evidence type="ECO:0000256" key="5">
    <source>
        <dbReference type="ARBA" id="ARBA00023136"/>
    </source>
</evidence>
<keyword evidence="3 6" id="KW-0812">Transmembrane</keyword>
<reference evidence="7 8" key="1">
    <citation type="submission" date="2016-11" db="EMBL/GenBank/DDBJ databases">
        <authorList>
            <person name="Jaros S."/>
            <person name="Januszkiewicz K."/>
            <person name="Wedrychowicz H."/>
        </authorList>
    </citation>
    <scope>NUCLEOTIDE SEQUENCE [LARGE SCALE GENOMIC DNA]</scope>
    <source>
        <strain evidence="7 8">DSM 17477</strain>
    </source>
</reference>
<name>A0A1M6FQ00_9FIRM</name>
<evidence type="ECO:0000256" key="4">
    <source>
        <dbReference type="ARBA" id="ARBA00022989"/>
    </source>
</evidence>
<dbReference type="STRING" id="1121476.SAMN02745751_01494"/>
<evidence type="ECO:0000256" key="1">
    <source>
        <dbReference type="ARBA" id="ARBA00004651"/>
    </source>
</evidence>
<keyword evidence="2" id="KW-1003">Cell membrane</keyword>
<sequence>MRMIKRADITPRQSALIKLYAVLSALIASSFFIFLLGHNPLDVYVSMAKGAFGSAYRIKDTITITIPLVVTSVGIMIAFKMKFWNIGAEGQILVGALFASYVALNFDALPKPLLLLVMMIAGFAGGGLWAMIPAMLKVRFDTNETIVTLMMNYIALQWITYLQYGPWKDPNSMGFPKIANFADNAVMPKIFGVHVGWIFAIFLVVLMTFVMRRTKQGYQIAVVGESKNTARYSGINVSKVIVLSIIVSGGICGIAGMMQASAVNQTLNTQLSAGYGYTAIITAWLSGLSPILIVPVSVLFAAMTKGGSFIQTAFQIPQSAAEIIQSLILFFVIGSEFFVQYKLVFNKKGKKEDAA</sequence>
<dbReference type="CDD" id="cd06580">
    <property type="entry name" value="TM_PBP1_transp_TpRbsC_like"/>
    <property type="match status" value="1"/>
</dbReference>
<dbReference type="PANTHER" id="PTHR47089:SF1">
    <property type="entry name" value="GUANOSINE ABC TRANSPORTER PERMEASE PROTEIN NUPP"/>
    <property type="match status" value="1"/>
</dbReference>
<dbReference type="EMBL" id="FQZL01000009">
    <property type="protein sequence ID" value="SHI99750.1"/>
    <property type="molecule type" value="Genomic_DNA"/>
</dbReference>
<dbReference type="InterPro" id="IPR001851">
    <property type="entry name" value="ABC_transp_permease"/>
</dbReference>
<feature type="transmembrane region" description="Helical" evidence="6">
    <location>
        <begin position="323"/>
        <end position="341"/>
    </location>
</feature>
<feature type="transmembrane region" description="Helical" evidence="6">
    <location>
        <begin position="190"/>
        <end position="210"/>
    </location>
</feature>
<evidence type="ECO:0000256" key="3">
    <source>
        <dbReference type="ARBA" id="ARBA00022692"/>
    </source>
</evidence>
<dbReference type="Pfam" id="PF02653">
    <property type="entry name" value="BPD_transp_2"/>
    <property type="match status" value="1"/>
</dbReference>
<feature type="transmembrane region" description="Helical" evidence="6">
    <location>
        <begin position="61"/>
        <end position="79"/>
    </location>
</feature>
<keyword evidence="4 6" id="KW-1133">Transmembrane helix</keyword>
<comment type="subcellular location">
    <subcellularLocation>
        <location evidence="1">Cell membrane</location>
        <topology evidence="1">Multi-pass membrane protein</topology>
    </subcellularLocation>
</comment>
<proteinExistence type="predicted"/>
<dbReference type="PANTHER" id="PTHR47089">
    <property type="entry name" value="ABC TRANSPORTER, PERMEASE PROTEIN"/>
    <property type="match status" value="1"/>
</dbReference>
<feature type="transmembrane region" description="Helical" evidence="6">
    <location>
        <begin position="86"/>
        <end position="106"/>
    </location>
</feature>
<evidence type="ECO:0000313" key="8">
    <source>
        <dbReference type="Proteomes" id="UP000184052"/>
    </source>
</evidence>
<evidence type="ECO:0000256" key="6">
    <source>
        <dbReference type="SAM" id="Phobius"/>
    </source>
</evidence>
<feature type="transmembrane region" description="Helical" evidence="6">
    <location>
        <begin position="275"/>
        <end position="302"/>
    </location>
</feature>
<dbReference type="GO" id="GO:0005886">
    <property type="term" value="C:plasma membrane"/>
    <property type="evidence" value="ECO:0007669"/>
    <property type="project" value="UniProtKB-SubCell"/>
</dbReference>
<keyword evidence="8" id="KW-1185">Reference proteome</keyword>
<evidence type="ECO:0000313" key="7">
    <source>
        <dbReference type="EMBL" id="SHI99750.1"/>
    </source>
</evidence>
<feature type="transmembrane region" description="Helical" evidence="6">
    <location>
        <begin position="240"/>
        <end position="263"/>
    </location>
</feature>